<reference evidence="1 2" key="1">
    <citation type="journal article" date="2017" name="Mol. Ecol.">
        <title>Comparative and population genomic landscape of Phellinus noxius: A hypervariable fungus causing root rot in trees.</title>
        <authorList>
            <person name="Chung C.L."/>
            <person name="Lee T.J."/>
            <person name="Akiba M."/>
            <person name="Lee H.H."/>
            <person name="Kuo T.H."/>
            <person name="Liu D."/>
            <person name="Ke H.M."/>
            <person name="Yokoi T."/>
            <person name="Roa M.B."/>
            <person name="Lu M.J."/>
            <person name="Chang Y.Y."/>
            <person name="Ann P.J."/>
            <person name="Tsai J.N."/>
            <person name="Chen C.Y."/>
            <person name="Tzean S.S."/>
            <person name="Ota Y."/>
            <person name="Hattori T."/>
            <person name="Sahashi N."/>
            <person name="Liou R.F."/>
            <person name="Kikuchi T."/>
            <person name="Tsai I.J."/>
        </authorList>
    </citation>
    <scope>NUCLEOTIDE SEQUENCE [LARGE SCALE GENOMIC DNA]</scope>
    <source>
        <strain evidence="1 2">FFPRI411160</strain>
    </source>
</reference>
<dbReference type="InterPro" id="IPR001611">
    <property type="entry name" value="Leu-rich_rpt"/>
</dbReference>
<gene>
    <name evidence="1" type="ORF">PNOK_0251800</name>
</gene>
<dbReference type="PANTHER" id="PTHR13318">
    <property type="entry name" value="PARTNER OF PAIRED, ISOFORM B-RELATED"/>
    <property type="match status" value="1"/>
</dbReference>
<keyword evidence="2" id="KW-1185">Reference proteome</keyword>
<dbReference type="GO" id="GO:0019005">
    <property type="term" value="C:SCF ubiquitin ligase complex"/>
    <property type="evidence" value="ECO:0007669"/>
    <property type="project" value="TreeGrafter"/>
</dbReference>
<dbReference type="EMBL" id="NBII01000002">
    <property type="protein sequence ID" value="PAV22561.1"/>
    <property type="molecule type" value="Genomic_DNA"/>
</dbReference>
<dbReference type="GO" id="GO:0031146">
    <property type="term" value="P:SCF-dependent proteasomal ubiquitin-dependent protein catabolic process"/>
    <property type="evidence" value="ECO:0007669"/>
    <property type="project" value="TreeGrafter"/>
</dbReference>
<dbReference type="Pfam" id="PF13516">
    <property type="entry name" value="LRR_6"/>
    <property type="match status" value="1"/>
</dbReference>
<dbReference type="OrthoDB" id="550575at2759"/>
<organism evidence="1 2">
    <name type="scientific">Pyrrhoderma noxium</name>
    <dbReference type="NCBI Taxonomy" id="2282107"/>
    <lineage>
        <taxon>Eukaryota</taxon>
        <taxon>Fungi</taxon>
        <taxon>Dikarya</taxon>
        <taxon>Basidiomycota</taxon>
        <taxon>Agaricomycotina</taxon>
        <taxon>Agaricomycetes</taxon>
        <taxon>Hymenochaetales</taxon>
        <taxon>Hymenochaetaceae</taxon>
        <taxon>Pyrrhoderma</taxon>
    </lineage>
</organism>
<dbReference type="Proteomes" id="UP000217199">
    <property type="component" value="Unassembled WGS sequence"/>
</dbReference>
<dbReference type="PANTHER" id="PTHR13318:SF190">
    <property type="entry name" value="PARTNER OF PAIRED, ISOFORM B"/>
    <property type="match status" value="1"/>
</dbReference>
<dbReference type="InParanoid" id="A0A286USL6"/>
<protein>
    <submittedName>
        <fullName evidence="1">RNI</fullName>
    </submittedName>
</protein>
<accession>A0A286USL6</accession>
<comment type="caution">
    <text evidence="1">The sequence shown here is derived from an EMBL/GenBank/DDBJ whole genome shotgun (WGS) entry which is preliminary data.</text>
</comment>
<dbReference type="Gene3D" id="3.80.10.10">
    <property type="entry name" value="Ribonuclease Inhibitor"/>
    <property type="match status" value="2"/>
</dbReference>
<name>A0A286USL6_9AGAM</name>
<dbReference type="InterPro" id="IPR006553">
    <property type="entry name" value="Leu-rich_rpt_Cys-con_subtyp"/>
</dbReference>
<dbReference type="SMART" id="SM00367">
    <property type="entry name" value="LRR_CC"/>
    <property type="match status" value="5"/>
</dbReference>
<dbReference type="SUPFAM" id="SSF52047">
    <property type="entry name" value="RNI-like"/>
    <property type="match status" value="1"/>
</dbReference>
<proteinExistence type="predicted"/>
<sequence>MSKRRRTTEPGSQIISKKKPRFVIGAPSADDERSVTDNINNSSSLSERHLNERLQSLTTLCIQVFSKNFAKLSDAEHWEHTKTELSYVSESVLPLLFKAIKSSHPSLLRHEVIATYFLRGSSVSLSGELAGVTSHTLSAISRFMKNELRTLELTDFSKFSNKDFSRLISVLPLLESSVLRNCSKVGPSTVEALAKTCPNLTKVNLSSTNITAISLLPLLRSCPNIEVLKLANIRNLSDATIGRLFTAVQDECDSWSIRPLQKLKSLKLRHNTISENSLAPFLQRCPLLERLDVSFTSLKRIPVIPNTPPIVKLSLTSTFVSNKDLVELVAKLPNLRILNIGAMGVKAATSTAFTTSSDMTFNDDALRNLTKALINCPSIESVNLVQNQKLGALKKHDSALGYFIRHVGRRCQTLNLSGIGLRSEDLAGLMPGSEEEEISSLRTLVLNKTLVDHNCVAWISSCKNLEILEVADTRISADNLFQIILSCPRLSKLNLTGCRGIKISDRRRFFEVWEEQQAAIPS</sequence>
<dbReference type="InterPro" id="IPR032675">
    <property type="entry name" value="LRR_dom_sf"/>
</dbReference>
<dbReference type="STRING" id="2282107.A0A286USL6"/>
<dbReference type="AlphaFoldDB" id="A0A286USL6"/>
<evidence type="ECO:0000313" key="1">
    <source>
        <dbReference type="EMBL" id="PAV22561.1"/>
    </source>
</evidence>
<evidence type="ECO:0000313" key="2">
    <source>
        <dbReference type="Proteomes" id="UP000217199"/>
    </source>
</evidence>